<dbReference type="InterPro" id="IPR035476">
    <property type="entry name" value="SIS_PGI_1"/>
</dbReference>
<dbReference type="SUPFAM" id="SSF53697">
    <property type="entry name" value="SIS domain"/>
    <property type="match status" value="1"/>
</dbReference>
<name>A0ABV2SGJ6_9GAMM</name>
<feature type="active site" evidence="7">
    <location>
        <position position="519"/>
    </location>
</feature>
<dbReference type="PANTHER" id="PTHR11469:SF1">
    <property type="entry name" value="GLUCOSE-6-PHOSPHATE ISOMERASE"/>
    <property type="match status" value="1"/>
</dbReference>
<dbReference type="Gene3D" id="3.40.50.10490">
    <property type="entry name" value="Glucose-6-phosphate isomerase like protein, domain 1"/>
    <property type="match status" value="2"/>
</dbReference>
<evidence type="ECO:0000256" key="6">
    <source>
        <dbReference type="ARBA" id="ARBA00029321"/>
    </source>
</evidence>
<evidence type="ECO:0000313" key="9">
    <source>
        <dbReference type="EMBL" id="MET4756888.1"/>
    </source>
</evidence>
<evidence type="ECO:0000256" key="2">
    <source>
        <dbReference type="ARBA" id="ARBA00006604"/>
    </source>
</evidence>
<dbReference type="CDD" id="cd05015">
    <property type="entry name" value="SIS_PGI_1"/>
    <property type="match status" value="1"/>
</dbReference>
<keyword evidence="7" id="KW-0963">Cytoplasm</keyword>
<protein>
    <recommendedName>
        <fullName evidence="7">Glucose-6-phosphate isomerase</fullName>
        <shortName evidence="7">GPI</shortName>
        <ecNumber evidence="7">5.3.1.9</ecNumber>
    </recommendedName>
    <alternativeName>
        <fullName evidence="7">Phosphoglucose isomerase</fullName>
        <shortName evidence="7">PGI</shortName>
    </alternativeName>
    <alternativeName>
        <fullName evidence="7">Phosphohexose isomerase</fullName>
        <shortName evidence="7">PHI</shortName>
    </alternativeName>
</protein>
<sequence>MSTQSSPMTPLSHLSSSDKLVELQKQLAGTHLRDLFDADKQRFDKYTMEAAGLFLDYSKNLINDDVLASLTKMAEEAKLPEAIKAMFSGEKINNTEGRAVLHTALRNFGTDPIMVDGKDVMPMIRDTHKRMKEITQQVHKGEWKGHTGKPVKHIVNIGIGGSYLGLKTAINALTPYHVEGLEHHYVANIDPNEISEVLRKIDPETTLFIVASKSFGTLETLQNAQAARKFMLEQGCAEADIRKHFVAISTNLKAIDEFGIAQENTLPLWDWVGGRYSLWSTIGLMISLVVGFDNFERLLKGAWEMDKHFAEAPLDKNMPVLMGMLGIWYQNYFGAESHAVISYDYFLRDFPGHLQQMDMESNGKRTTLDGKTVDYQTGAVIWGGTGTNDQHAYHQLLHQGTRLIPVDFVAPATSHNPLGEQHPWLFANAVAQSQAMMQGKTLEEIRDEMLAAGTAAEDVERLAPHKVIPGNRPNNMIVPEKITPEIAGALFALYEQKVFVQGVLWQVNSFDQWGVELGKVLGNRVYDRITEKGATTDQDSSTNGLVNRFKQFNA</sequence>
<comment type="catalytic activity">
    <reaction evidence="6 7 8">
        <text>alpha-D-glucose 6-phosphate = beta-D-fructose 6-phosphate</text>
        <dbReference type="Rhea" id="RHEA:11816"/>
        <dbReference type="ChEBI" id="CHEBI:57634"/>
        <dbReference type="ChEBI" id="CHEBI:58225"/>
        <dbReference type="EC" id="5.3.1.9"/>
    </reaction>
</comment>
<proteinExistence type="inferred from homology"/>
<dbReference type="PRINTS" id="PR00662">
    <property type="entry name" value="G6PISOMERASE"/>
</dbReference>
<comment type="subcellular location">
    <subcellularLocation>
        <location evidence="7">Cytoplasm</location>
    </subcellularLocation>
</comment>
<keyword evidence="4 7" id="KW-0324">Glycolysis</keyword>
<comment type="similarity">
    <text evidence="2 7 8">Belongs to the GPI family.</text>
</comment>
<reference evidence="9 10" key="1">
    <citation type="submission" date="2024-06" db="EMBL/GenBank/DDBJ databases">
        <title>Genomic Encyclopedia of Type Strains, Phase V (KMG-V): Genome sequencing to study the core and pangenomes of soil and plant-associated prokaryotes.</title>
        <authorList>
            <person name="Whitman W."/>
        </authorList>
    </citation>
    <scope>NUCLEOTIDE SEQUENCE [LARGE SCALE GENOMIC DNA]</scope>
    <source>
        <strain evidence="9 10">NE40</strain>
    </source>
</reference>
<dbReference type="NCBIfam" id="NF001211">
    <property type="entry name" value="PRK00179.1"/>
    <property type="match status" value="1"/>
</dbReference>
<dbReference type="InterPro" id="IPR035482">
    <property type="entry name" value="SIS_PGI_2"/>
</dbReference>
<keyword evidence="5 7" id="KW-0413">Isomerase</keyword>
<evidence type="ECO:0000256" key="4">
    <source>
        <dbReference type="ARBA" id="ARBA00023152"/>
    </source>
</evidence>
<dbReference type="GO" id="GO:0004347">
    <property type="term" value="F:glucose-6-phosphate isomerase activity"/>
    <property type="evidence" value="ECO:0007669"/>
    <property type="project" value="UniProtKB-EC"/>
</dbReference>
<dbReference type="EC" id="5.3.1.9" evidence="7"/>
<evidence type="ECO:0000256" key="3">
    <source>
        <dbReference type="ARBA" id="ARBA00022432"/>
    </source>
</evidence>
<dbReference type="InterPro" id="IPR046348">
    <property type="entry name" value="SIS_dom_sf"/>
</dbReference>
<comment type="pathway">
    <text evidence="1 7 8">Carbohydrate degradation; glycolysis; D-glyceraldehyde 3-phosphate and glycerone phosphate from D-glucose: step 2/4.</text>
</comment>
<feature type="active site" evidence="7">
    <location>
        <position position="391"/>
    </location>
</feature>
<dbReference type="PANTHER" id="PTHR11469">
    <property type="entry name" value="GLUCOSE-6-PHOSPHATE ISOMERASE"/>
    <property type="match status" value="1"/>
</dbReference>
<dbReference type="HAMAP" id="MF_00473">
    <property type="entry name" value="G6P_isomerase"/>
    <property type="match status" value="1"/>
</dbReference>
<dbReference type="InterPro" id="IPR001672">
    <property type="entry name" value="G6P_Isomerase"/>
</dbReference>
<accession>A0ABV2SGJ6</accession>
<dbReference type="CDD" id="cd05016">
    <property type="entry name" value="SIS_PGI_2"/>
    <property type="match status" value="1"/>
</dbReference>
<organism evidence="9 10">
    <name type="scientific">Endozoicomonas lisbonensis</name>
    <dbReference type="NCBI Taxonomy" id="3120522"/>
    <lineage>
        <taxon>Bacteria</taxon>
        <taxon>Pseudomonadati</taxon>
        <taxon>Pseudomonadota</taxon>
        <taxon>Gammaproteobacteria</taxon>
        <taxon>Oceanospirillales</taxon>
        <taxon>Endozoicomonadaceae</taxon>
        <taxon>Endozoicomonas</taxon>
    </lineage>
</organism>
<keyword evidence="3 7" id="KW-0312">Gluconeogenesis</keyword>
<dbReference type="InterPro" id="IPR018189">
    <property type="entry name" value="Phosphoglucose_isomerase_CS"/>
</dbReference>
<dbReference type="Pfam" id="PF00342">
    <property type="entry name" value="PGI"/>
    <property type="match status" value="1"/>
</dbReference>
<evidence type="ECO:0000256" key="8">
    <source>
        <dbReference type="RuleBase" id="RU000612"/>
    </source>
</evidence>
<feature type="active site" description="Proton donor" evidence="7">
    <location>
        <position position="360"/>
    </location>
</feature>
<evidence type="ECO:0000256" key="7">
    <source>
        <dbReference type="HAMAP-Rule" id="MF_00473"/>
    </source>
</evidence>
<comment type="caution">
    <text evidence="9">The sequence shown here is derived from an EMBL/GenBank/DDBJ whole genome shotgun (WGS) entry which is preliminary data.</text>
</comment>
<comment type="function">
    <text evidence="7">Catalyzes the reversible isomerization of glucose-6-phosphate to fructose-6-phosphate.</text>
</comment>
<dbReference type="PROSITE" id="PS00174">
    <property type="entry name" value="P_GLUCOSE_ISOMERASE_2"/>
    <property type="match status" value="1"/>
</dbReference>
<dbReference type="PROSITE" id="PS00765">
    <property type="entry name" value="P_GLUCOSE_ISOMERASE_1"/>
    <property type="match status" value="1"/>
</dbReference>
<comment type="pathway">
    <text evidence="7">Carbohydrate biosynthesis; gluconeogenesis.</text>
</comment>
<dbReference type="Proteomes" id="UP001549366">
    <property type="component" value="Unassembled WGS sequence"/>
</dbReference>
<dbReference type="PROSITE" id="PS51463">
    <property type="entry name" value="P_GLUCOSE_ISOMERASE_3"/>
    <property type="match status" value="1"/>
</dbReference>
<dbReference type="RefSeq" id="WP_354011169.1">
    <property type="nucleotide sequence ID" value="NZ_JBEWTA010000001.1"/>
</dbReference>
<gene>
    <name evidence="7" type="primary">pgi</name>
    <name evidence="9" type="ORF">V5J35_002080</name>
</gene>
<evidence type="ECO:0000313" key="10">
    <source>
        <dbReference type="Proteomes" id="UP001549366"/>
    </source>
</evidence>
<keyword evidence="10" id="KW-1185">Reference proteome</keyword>
<dbReference type="Gene3D" id="1.10.1390.10">
    <property type="match status" value="1"/>
</dbReference>
<evidence type="ECO:0000256" key="5">
    <source>
        <dbReference type="ARBA" id="ARBA00023235"/>
    </source>
</evidence>
<dbReference type="EMBL" id="JBEWTB010000002">
    <property type="protein sequence ID" value="MET4756888.1"/>
    <property type="molecule type" value="Genomic_DNA"/>
</dbReference>
<dbReference type="InterPro" id="IPR023096">
    <property type="entry name" value="G6P_Isomerase_C"/>
</dbReference>
<evidence type="ECO:0000256" key="1">
    <source>
        <dbReference type="ARBA" id="ARBA00004926"/>
    </source>
</evidence>